<gene>
    <name evidence="2" type="ORF">GCM10022392_07640</name>
</gene>
<protein>
    <submittedName>
        <fullName evidence="2">DUF2911 domain-containing protein</fullName>
    </submittedName>
</protein>
<organism evidence="2 3">
    <name type="scientific">Mucilaginibacter panaciglaebae</name>
    <dbReference type="NCBI Taxonomy" id="502331"/>
    <lineage>
        <taxon>Bacteria</taxon>
        <taxon>Pseudomonadati</taxon>
        <taxon>Bacteroidota</taxon>
        <taxon>Sphingobacteriia</taxon>
        <taxon>Sphingobacteriales</taxon>
        <taxon>Sphingobacteriaceae</taxon>
        <taxon>Mucilaginibacter</taxon>
    </lineage>
</organism>
<comment type="caution">
    <text evidence="2">The sequence shown here is derived from an EMBL/GenBank/DDBJ whole genome shotgun (WGS) entry which is preliminary data.</text>
</comment>
<dbReference type="Proteomes" id="UP001500841">
    <property type="component" value="Unassembled WGS sequence"/>
</dbReference>
<evidence type="ECO:0000313" key="3">
    <source>
        <dbReference type="Proteomes" id="UP001500841"/>
    </source>
</evidence>
<dbReference type="RefSeq" id="WP_345101127.1">
    <property type="nucleotide sequence ID" value="NZ_BAABCV010000002.1"/>
</dbReference>
<keyword evidence="3" id="KW-1185">Reference proteome</keyword>
<accession>A0ABP7WGZ3</accession>
<evidence type="ECO:0000256" key="1">
    <source>
        <dbReference type="SAM" id="SignalP"/>
    </source>
</evidence>
<sequence length="176" mass="19155">MKKAFQLKAITGFVVALLISTGSFAQKTIPSPRDSTSGVVHGAHISINYGAPSVRGRKIFGGLEAYGKIWRAGANEATFFTTDKDIMVEGKKLPAGRYSFFATPGEKEWTVIFNSASAPNMWGINRQGANDDPAKDVLVAKVTPKTVPMTERLKYVITKNGFELVWETTSVPVTIK</sequence>
<keyword evidence="1" id="KW-0732">Signal</keyword>
<proteinExistence type="predicted"/>
<reference evidence="3" key="1">
    <citation type="journal article" date="2019" name="Int. J. Syst. Evol. Microbiol.">
        <title>The Global Catalogue of Microorganisms (GCM) 10K type strain sequencing project: providing services to taxonomists for standard genome sequencing and annotation.</title>
        <authorList>
            <consortium name="The Broad Institute Genomics Platform"/>
            <consortium name="The Broad Institute Genome Sequencing Center for Infectious Disease"/>
            <person name="Wu L."/>
            <person name="Ma J."/>
        </authorList>
    </citation>
    <scope>NUCLEOTIDE SEQUENCE [LARGE SCALE GENOMIC DNA]</scope>
    <source>
        <strain evidence="3">JCM 17085</strain>
    </source>
</reference>
<evidence type="ECO:0000313" key="2">
    <source>
        <dbReference type="EMBL" id="GAA4088851.1"/>
    </source>
</evidence>
<dbReference type="EMBL" id="BAABCV010000002">
    <property type="protein sequence ID" value="GAA4088851.1"/>
    <property type="molecule type" value="Genomic_DNA"/>
</dbReference>
<name>A0ABP7WGZ3_9SPHI</name>
<dbReference type="Pfam" id="PF11138">
    <property type="entry name" value="DUF2911"/>
    <property type="match status" value="1"/>
</dbReference>
<feature type="chain" id="PRO_5045865252" evidence="1">
    <location>
        <begin position="26"/>
        <end position="176"/>
    </location>
</feature>
<dbReference type="InterPro" id="IPR021314">
    <property type="entry name" value="DUF2911"/>
</dbReference>
<feature type="signal peptide" evidence="1">
    <location>
        <begin position="1"/>
        <end position="25"/>
    </location>
</feature>